<dbReference type="HAMAP" id="MF_01457">
    <property type="entry name" value="YcgR"/>
    <property type="match status" value="1"/>
</dbReference>
<dbReference type="InterPro" id="IPR012349">
    <property type="entry name" value="Split_barrel_FMN-bd"/>
</dbReference>
<keyword evidence="3 4" id="KW-0975">Bacterial flagellum</keyword>
<dbReference type="Proteomes" id="UP000007257">
    <property type="component" value="Chromosome"/>
</dbReference>
<dbReference type="Proteomes" id="UP001598201">
    <property type="component" value="Unassembled WGS sequence"/>
</dbReference>
<dbReference type="EMBL" id="JBHUCJ010000065">
    <property type="protein sequence ID" value="MFD3225924.1"/>
    <property type="molecule type" value="Genomic_DNA"/>
</dbReference>
<evidence type="ECO:0000313" key="10">
    <source>
        <dbReference type="Proteomes" id="UP001598201"/>
    </source>
</evidence>
<keyword evidence="2 4" id="KW-0547">Nucleotide-binding</keyword>
<evidence type="ECO:0000313" key="7">
    <source>
        <dbReference type="EMBL" id="ADW71753.1"/>
    </source>
</evidence>
<dbReference type="RefSeq" id="WP_013573471.1">
    <property type="nucleotide sequence ID" value="NC_015061.1"/>
</dbReference>
<dbReference type="GO" id="GO:0071945">
    <property type="term" value="P:regulation of bacterial-type flagellum-dependent cell motility by regulation of motor speed"/>
    <property type="evidence" value="ECO:0007669"/>
    <property type="project" value="UniProtKB-UniRule"/>
</dbReference>
<dbReference type="InterPro" id="IPR009926">
    <property type="entry name" value="T3SS_YcgR_PilZN"/>
</dbReference>
<dbReference type="HOGENOM" id="CLU_086025_0_0_6"/>
<sequence length="248" mass="27847">MSEVSKESFAKRNTLAILSVLRDLKKNQTLVMVSHSRGQFISKILDVDADNHQFLFDLGSSDYENTLAAEAGTLTFVAEPAGAKVEFSCSRVRQVSYEGLPTFTCDLPPVLYFIQRREYFRVSVPRMSDFRCSGILPDSSEFAYRVRDISLGGLGLEIEGATPPEITSGSMLKDSLIQLAELGTFTLDLQYLGAMVRKSVSNKGETVTSQRLSFKFPNLSPAQERDLQRAIFELEKQQHMKAKRFQHD</sequence>
<keyword evidence="8" id="KW-0966">Cell projection</keyword>
<evidence type="ECO:0000256" key="1">
    <source>
        <dbReference type="ARBA" id="ARBA00022636"/>
    </source>
</evidence>
<comment type="subcellular location">
    <subcellularLocation>
        <location evidence="4">Bacterial flagellum basal body</location>
    </subcellularLocation>
</comment>
<keyword evidence="8" id="KW-0969">Cilium</keyword>
<dbReference type="GO" id="GO:0009425">
    <property type="term" value="C:bacterial-type flagellum basal body"/>
    <property type="evidence" value="ECO:0007669"/>
    <property type="project" value="UniProtKB-SubCell"/>
</dbReference>
<feature type="domain" description="PilZ" evidence="5">
    <location>
        <begin position="115"/>
        <end position="233"/>
    </location>
</feature>
<dbReference type="SMR" id="A0A0H3F4E7"/>
<dbReference type="eggNOG" id="COG5581">
    <property type="taxonomic scope" value="Bacteria"/>
</dbReference>
<dbReference type="Gene3D" id="2.30.110.10">
    <property type="entry name" value="Electron Transport, Fmn-binding Protein, Chain A"/>
    <property type="match status" value="1"/>
</dbReference>
<dbReference type="GO" id="GO:0071973">
    <property type="term" value="P:bacterial-type flagellum-dependent cell motility"/>
    <property type="evidence" value="ECO:0007669"/>
    <property type="project" value="UniProtKB-UniRule"/>
</dbReference>
<evidence type="ECO:0000256" key="2">
    <source>
        <dbReference type="ARBA" id="ARBA00022741"/>
    </source>
</evidence>
<keyword evidence="10" id="KW-1185">Reference proteome</keyword>
<dbReference type="GeneID" id="95419151"/>
<reference evidence="9" key="1">
    <citation type="submission" date="2011-01" db="EMBL/GenBank/DDBJ databases">
        <title>Complete sequence of chromosome of Rahnella sp. Y9602.</title>
        <authorList>
            <consortium name="US DOE Joint Genome Institute"/>
            <person name="Lucas S."/>
            <person name="Copeland A."/>
            <person name="Lapidus A."/>
            <person name="Cheng J.-F."/>
            <person name="Goodwin L."/>
            <person name="Pitluck S."/>
            <person name="Lu M."/>
            <person name="Detter J.C."/>
            <person name="Han C."/>
            <person name="Tapia R."/>
            <person name="Land M."/>
            <person name="Hauser L."/>
            <person name="Kyrpides N."/>
            <person name="Ivanova N."/>
            <person name="Ovchinnikova G."/>
            <person name="Pagani I."/>
            <person name="Sobecky P.A."/>
            <person name="Martinez R.J."/>
            <person name="Woyke T."/>
        </authorList>
    </citation>
    <scope>NUCLEOTIDE SEQUENCE [LARGE SCALE GENOMIC DNA]</scope>
    <source>
        <strain evidence="9">Y9602</strain>
    </source>
</reference>
<comment type="function">
    <text evidence="4">Acts as a flagellar brake, regulating swimming and swarming in a bis-(3'-5') cyclic diguanylic acid (c-di-GMP)-dependent manner. Binds 1 c-di-GMP dimer per subunit. Increasing levels of c-di-GMP lead to decreased motility.</text>
</comment>
<dbReference type="Pfam" id="PF07317">
    <property type="entry name" value="PilZN"/>
    <property type="match status" value="1"/>
</dbReference>
<dbReference type="Gene3D" id="2.40.10.220">
    <property type="entry name" value="predicted glycosyltransferase like domains"/>
    <property type="match status" value="1"/>
</dbReference>
<proteinExistence type="inferred from homology"/>
<dbReference type="KEGG" id="rah:Rahaq_0121"/>
<evidence type="ECO:0000259" key="5">
    <source>
        <dbReference type="Pfam" id="PF07238"/>
    </source>
</evidence>
<dbReference type="InterPro" id="IPR009875">
    <property type="entry name" value="PilZ_domain"/>
</dbReference>
<accession>A0A0H3F4E7</accession>
<evidence type="ECO:0000259" key="6">
    <source>
        <dbReference type="Pfam" id="PF07317"/>
    </source>
</evidence>
<dbReference type="AlphaFoldDB" id="A0A0H3F4E7"/>
<feature type="domain" description="Type III secretion system flagellar brake protein YcgR PilZN" evidence="6">
    <location>
        <begin position="9"/>
        <end position="112"/>
    </location>
</feature>
<dbReference type="GO" id="GO:0035438">
    <property type="term" value="F:cyclic-di-GMP binding"/>
    <property type="evidence" value="ECO:0007669"/>
    <property type="project" value="UniProtKB-UniRule"/>
</dbReference>
<gene>
    <name evidence="4" type="primary">ycgR</name>
    <name evidence="7" type="ordered locus">Rahaq_0121</name>
    <name evidence="8" type="ORF">ACFPK4_20450</name>
</gene>
<comment type="subunit">
    <text evidence="4">Monomer. Interacts with the flagellar basal bodies.</text>
</comment>
<comment type="similarity">
    <text evidence="4">Belongs to the YcgR family.</text>
</comment>
<evidence type="ECO:0000256" key="4">
    <source>
        <dbReference type="HAMAP-Rule" id="MF_01457"/>
    </source>
</evidence>
<evidence type="ECO:0000256" key="3">
    <source>
        <dbReference type="ARBA" id="ARBA00023143"/>
    </source>
</evidence>
<dbReference type="OrthoDB" id="5572581at2"/>
<name>A0A0H3F4E7_RAHSY</name>
<dbReference type="EMBL" id="CP002505">
    <property type="protein sequence ID" value="ADW71753.1"/>
    <property type="molecule type" value="Genomic_DNA"/>
</dbReference>
<keyword evidence="8" id="KW-0282">Flagellum</keyword>
<reference evidence="8 10" key="3">
    <citation type="submission" date="2024-09" db="EMBL/GenBank/DDBJ databases">
        <title>Genomes of Rahnella.</title>
        <authorList>
            <person name="Mnguni F.C."/>
            <person name="Shin G.Y."/>
            <person name="Coutinho T."/>
        </authorList>
    </citation>
    <scope>NUCLEOTIDE SEQUENCE [LARGE SCALE GENOMIC DNA]</scope>
    <source>
        <strain evidence="8 10">20WA0057</strain>
    </source>
</reference>
<keyword evidence="1 4" id="KW-0973">c-di-GMP</keyword>
<reference evidence="7 9" key="2">
    <citation type="journal article" date="2012" name="J. Bacteriol.">
        <title>Complete Genome Sequence of Rahnella sp. Strain Y9602, a Gammaproteobacterium Isolate from Metal- and Radionuclide-Contaminated Soil.</title>
        <authorList>
            <person name="Martinez R.J."/>
            <person name="Bruce D."/>
            <person name="Detter C."/>
            <person name="Goodwin L.A."/>
            <person name="Han J."/>
            <person name="Han C.S."/>
            <person name="Held B."/>
            <person name="Land M.L."/>
            <person name="Mikhailova N."/>
            <person name="Nolan M."/>
            <person name="Pennacchio L."/>
            <person name="Pitluck S."/>
            <person name="Tapia R."/>
            <person name="Woyke T."/>
            <person name="Sobecky P.A."/>
        </authorList>
    </citation>
    <scope>NUCLEOTIDE SEQUENCE [LARGE SCALE GENOMIC DNA]</scope>
    <source>
        <strain evidence="7 9">Y9602</strain>
    </source>
</reference>
<evidence type="ECO:0000313" key="9">
    <source>
        <dbReference type="Proteomes" id="UP000007257"/>
    </source>
</evidence>
<dbReference type="Pfam" id="PF07238">
    <property type="entry name" value="PilZ"/>
    <property type="match status" value="1"/>
</dbReference>
<evidence type="ECO:0000313" key="8">
    <source>
        <dbReference type="EMBL" id="MFD3225924.1"/>
    </source>
</evidence>
<dbReference type="InterPro" id="IPR023787">
    <property type="entry name" value="T3SS_YcgR"/>
</dbReference>
<organism evidence="7 9">
    <name type="scientific">Rahnella sp. (strain Y9602)</name>
    <dbReference type="NCBI Taxonomy" id="2703885"/>
    <lineage>
        <taxon>Bacteria</taxon>
        <taxon>Pseudomonadati</taxon>
        <taxon>Pseudomonadota</taxon>
        <taxon>Gammaproteobacteria</taxon>
        <taxon>Enterobacterales</taxon>
        <taxon>Yersiniaceae</taxon>
        <taxon>Rahnella</taxon>
    </lineage>
</organism>
<protein>
    <recommendedName>
        <fullName evidence="4">Flagellar brake protein YcgR</fullName>
    </recommendedName>
    <alternativeName>
        <fullName evidence="4">Cyclic di-GMP binding protein YcgR</fullName>
    </alternativeName>
</protein>